<dbReference type="InterPro" id="IPR052567">
    <property type="entry name" value="OP_Dioxygenase"/>
</dbReference>
<gene>
    <name evidence="2" type="ORF">PQR62_23235</name>
</gene>
<dbReference type="Proteomes" id="UP001629246">
    <property type="component" value="Unassembled WGS sequence"/>
</dbReference>
<evidence type="ECO:0000313" key="2">
    <source>
        <dbReference type="EMBL" id="MFL9927205.1"/>
    </source>
</evidence>
<dbReference type="InterPro" id="IPR006674">
    <property type="entry name" value="HD_domain"/>
</dbReference>
<dbReference type="NCBIfam" id="TIGR03276">
    <property type="entry name" value="Phn-HD"/>
    <property type="match status" value="1"/>
</dbReference>
<keyword evidence="3" id="KW-1185">Reference proteome</keyword>
<dbReference type="InterPro" id="IPR003607">
    <property type="entry name" value="HD/PDEase_dom"/>
</dbReference>
<dbReference type="RefSeq" id="WP_408160447.1">
    <property type="nucleotide sequence ID" value="NZ_JAQQFM010000013.1"/>
</dbReference>
<protein>
    <submittedName>
        <fullName evidence="2">HD domain-containing protein</fullName>
    </submittedName>
</protein>
<accession>A0ABW9AFK8</accession>
<feature type="domain" description="HD" evidence="1">
    <location>
        <begin position="46"/>
        <end position="120"/>
    </location>
</feature>
<comment type="caution">
    <text evidence="2">The sequence shown here is derived from an EMBL/GenBank/DDBJ whole genome shotgun (WGS) entry which is preliminary data.</text>
</comment>
<dbReference type="Pfam" id="PF01966">
    <property type="entry name" value="HD"/>
    <property type="match status" value="1"/>
</dbReference>
<dbReference type="Gene3D" id="1.10.3210.10">
    <property type="entry name" value="Hypothetical protein af1432"/>
    <property type="match status" value="1"/>
</dbReference>
<dbReference type="CDD" id="cd00077">
    <property type="entry name" value="HDc"/>
    <property type="match status" value="1"/>
</dbReference>
<evidence type="ECO:0000259" key="1">
    <source>
        <dbReference type="Pfam" id="PF01966"/>
    </source>
</evidence>
<dbReference type="InterPro" id="IPR017670">
    <property type="entry name" value="Phosphonate_degrad-assoc"/>
</dbReference>
<proteinExistence type="predicted"/>
<dbReference type="PANTHER" id="PTHR40202:SF1">
    <property type="entry name" value="HD DOMAIN-CONTAINING PROTEIN"/>
    <property type="match status" value="1"/>
</dbReference>
<dbReference type="PANTHER" id="PTHR40202">
    <property type="match status" value="1"/>
</dbReference>
<evidence type="ECO:0000313" key="3">
    <source>
        <dbReference type="Proteomes" id="UP001629246"/>
    </source>
</evidence>
<sequence>MNTSLHETKVMPAASFTAVASVAALERLYTERGQSLYGGEAVSQLQHALQSAHAAEQGGAAPALIVAALLHDVGHLLAQQGEQDIANGVDDHHEAIGVTALKHLFGPEVLQPMALHVTAKRYLCAREPGYLQQLSPTSLQSLQLQGGVMSAAEADRFEQRAYFAEAILLRRCDELAKEPEAQTPGLAHFLSIASTLAKNPA</sequence>
<name>A0ABW9AFK8_9BURK</name>
<reference evidence="2 3" key="1">
    <citation type="journal article" date="2024" name="Chem. Sci.">
        <title>Discovery of megapolipeptins by genome mining of a Burkholderiales bacteria collection.</title>
        <authorList>
            <person name="Paulo B.S."/>
            <person name="Recchia M.J.J."/>
            <person name="Lee S."/>
            <person name="Fergusson C.H."/>
            <person name="Romanowski S.B."/>
            <person name="Hernandez A."/>
            <person name="Krull N."/>
            <person name="Liu D.Y."/>
            <person name="Cavanagh H."/>
            <person name="Bos A."/>
            <person name="Gray C.A."/>
            <person name="Murphy B.T."/>
            <person name="Linington R.G."/>
            <person name="Eustaquio A.S."/>
        </authorList>
    </citation>
    <scope>NUCLEOTIDE SEQUENCE [LARGE SCALE GENOMIC DNA]</scope>
    <source>
        <strain evidence="2 3">RL21-008-BIB-A</strain>
    </source>
</reference>
<organism evidence="2 3">
    <name type="scientific">Herbaspirillum lusitanum</name>
    <dbReference type="NCBI Taxonomy" id="213312"/>
    <lineage>
        <taxon>Bacteria</taxon>
        <taxon>Pseudomonadati</taxon>
        <taxon>Pseudomonadota</taxon>
        <taxon>Betaproteobacteria</taxon>
        <taxon>Burkholderiales</taxon>
        <taxon>Oxalobacteraceae</taxon>
        <taxon>Herbaspirillum</taxon>
    </lineage>
</organism>
<dbReference type="EMBL" id="JAQQFM010000013">
    <property type="protein sequence ID" value="MFL9927205.1"/>
    <property type="molecule type" value="Genomic_DNA"/>
</dbReference>
<dbReference type="SUPFAM" id="SSF109604">
    <property type="entry name" value="HD-domain/PDEase-like"/>
    <property type="match status" value="1"/>
</dbReference>